<feature type="transmembrane region" description="Helical" evidence="6">
    <location>
        <begin position="67"/>
        <end position="91"/>
    </location>
</feature>
<comment type="caution">
    <text evidence="8">The sequence shown here is derived from an EMBL/GenBank/DDBJ whole genome shotgun (WGS) entry which is preliminary data.</text>
</comment>
<dbReference type="PANTHER" id="PTHR40077">
    <property type="entry name" value="MEMBRANE PROTEIN-RELATED"/>
    <property type="match status" value="1"/>
</dbReference>
<evidence type="ECO:0000313" key="9">
    <source>
        <dbReference type="Proteomes" id="UP000295764"/>
    </source>
</evidence>
<keyword evidence="3 6" id="KW-0812">Transmembrane</keyword>
<feature type="transmembrane region" description="Helical" evidence="6">
    <location>
        <begin position="125"/>
        <end position="145"/>
    </location>
</feature>
<dbReference type="RefSeq" id="WP_133519225.1">
    <property type="nucleotide sequence ID" value="NZ_SNVW01000003.1"/>
</dbReference>
<gene>
    <name evidence="8" type="ORF">EDF64_103357</name>
</gene>
<evidence type="ECO:0000256" key="2">
    <source>
        <dbReference type="ARBA" id="ARBA00022475"/>
    </source>
</evidence>
<dbReference type="PANTHER" id="PTHR40077:SF1">
    <property type="entry name" value="MEMBRANE PROTEIN"/>
    <property type="match status" value="1"/>
</dbReference>
<feature type="transmembrane region" description="Helical" evidence="6">
    <location>
        <begin position="39"/>
        <end position="61"/>
    </location>
</feature>
<comment type="subcellular location">
    <subcellularLocation>
        <location evidence="1">Cell membrane</location>
        <topology evidence="1">Multi-pass membrane protein</topology>
    </subcellularLocation>
</comment>
<dbReference type="GO" id="GO:0005886">
    <property type="term" value="C:plasma membrane"/>
    <property type="evidence" value="ECO:0007669"/>
    <property type="project" value="UniProtKB-SubCell"/>
</dbReference>
<evidence type="ECO:0000313" key="8">
    <source>
        <dbReference type="EMBL" id="TDN45433.1"/>
    </source>
</evidence>
<evidence type="ECO:0000256" key="5">
    <source>
        <dbReference type="ARBA" id="ARBA00023136"/>
    </source>
</evidence>
<name>A0A4R6DL37_9MICO</name>
<dbReference type="InterPro" id="IPR023845">
    <property type="entry name" value="DUF3817_TM"/>
</dbReference>
<reference evidence="8 9" key="1">
    <citation type="submission" date="2019-03" db="EMBL/GenBank/DDBJ databases">
        <title>Genomic analyses of the natural microbiome of Caenorhabditis elegans.</title>
        <authorList>
            <person name="Samuel B."/>
        </authorList>
    </citation>
    <scope>NUCLEOTIDE SEQUENCE [LARGE SCALE GENOMIC DNA]</scope>
    <source>
        <strain evidence="8 9">JUb65</strain>
    </source>
</reference>
<protein>
    <submittedName>
        <fullName evidence="8">Integral membrane protein</fullName>
    </submittedName>
</protein>
<feature type="transmembrane region" description="Helical" evidence="6">
    <location>
        <begin position="6"/>
        <end position="27"/>
    </location>
</feature>
<dbReference type="AlphaFoldDB" id="A0A4R6DL37"/>
<feature type="domain" description="DUF3817" evidence="7">
    <location>
        <begin position="6"/>
        <end position="91"/>
    </location>
</feature>
<proteinExistence type="predicted"/>
<dbReference type="NCBIfam" id="TIGR03954">
    <property type="entry name" value="integ_memb_HG"/>
    <property type="match status" value="1"/>
</dbReference>
<evidence type="ECO:0000259" key="7">
    <source>
        <dbReference type="Pfam" id="PF12823"/>
    </source>
</evidence>
<keyword evidence="5 6" id="KW-0472">Membrane</keyword>
<evidence type="ECO:0000256" key="6">
    <source>
        <dbReference type="SAM" id="Phobius"/>
    </source>
</evidence>
<organism evidence="8 9">
    <name type="scientific">Curtobacterium flaccumfaciens</name>
    <dbReference type="NCBI Taxonomy" id="2035"/>
    <lineage>
        <taxon>Bacteria</taxon>
        <taxon>Bacillati</taxon>
        <taxon>Actinomycetota</taxon>
        <taxon>Actinomycetes</taxon>
        <taxon>Micrococcales</taxon>
        <taxon>Microbacteriaceae</taxon>
        <taxon>Curtobacterium</taxon>
    </lineage>
</organism>
<dbReference type="Pfam" id="PF12823">
    <property type="entry name" value="DUF3817"/>
    <property type="match status" value="1"/>
</dbReference>
<dbReference type="OrthoDB" id="3396203at2"/>
<sequence length="153" mass="16105">MTPRSLFRAAAIAELVTWTLLIAGMVLKYGVGAGDWGVRIGGGVHGFVFLAYLVVTTVVAVNQRWSFGALALGWASAVVPYATVPFEVAVARRGMLDGLWRRSPDIGARTGLWDGLLFFVVRRPAVSAGIGVVAVALVFGALLVIGPPVPSRS</sequence>
<evidence type="ECO:0000256" key="1">
    <source>
        <dbReference type="ARBA" id="ARBA00004651"/>
    </source>
</evidence>
<evidence type="ECO:0000256" key="4">
    <source>
        <dbReference type="ARBA" id="ARBA00022989"/>
    </source>
</evidence>
<keyword evidence="4 6" id="KW-1133">Transmembrane helix</keyword>
<accession>A0A4R6DL37</accession>
<evidence type="ECO:0000256" key="3">
    <source>
        <dbReference type="ARBA" id="ARBA00022692"/>
    </source>
</evidence>
<dbReference type="EMBL" id="SNVW01000003">
    <property type="protein sequence ID" value="TDN45433.1"/>
    <property type="molecule type" value="Genomic_DNA"/>
</dbReference>
<keyword evidence="2" id="KW-1003">Cell membrane</keyword>
<dbReference type="Proteomes" id="UP000295764">
    <property type="component" value="Unassembled WGS sequence"/>
</dbReference>